<dbReference type="Proteomes" id="UP000515856">
    <property type="component" value="Chromosome"/>
</dbReference>
<dbReference type="InterPro" id="IPR051453">
    <property type="entry name" value="MBL_Glyoxalase_II"/>
</dbReference>
<protein>
    <submittedName>
        <fullName evidence="6">MBL fold metallo-hydrolase</fullName>
    </submittedName>
</protein>
<evidence type="ECO:0000256" key="1">
    <source>
        <dbReference type="ARBA" id="ARBA00001947"/>
    </source>
</evidence>
<accession>A0A7G9GME7</accession>
<dbReference type="AlphaFoldDB" id="A0A7G9GME7"/>
<keyword evidence="2" id="KW-0479">Metal-binding</keyword>
<dbReference type="CDD" id="cd06262">
    <property type="entry name" value="metallo-hydrolase-like_MBL-fold"/>
    <property type="match status" value="1"/>
</dbReference>
<organism evidence="6 7">
    <name type="scientific">[Eubacterium] hominis</name>
    <dbReference type="NCBI Taxonomy" id="2764325"/>
    <lineage>
        <taxon>Bacteria</taxon>
        <taxon>Bacillati</taxon>
        <taxon>Bacillota</taxon>
        <taxon>Erysipelotrichia</taxon>
        <taxon>Erysipelotrichales</taxon>
        <taxon>Erysipelotrichaceae</taxon>
        <taxon>Amedibacillus</taxon>
    </lineage>
</organism>
<dbReference type="PANTHER" id="PTHR46233">
    <property type="entry name" value="HYDROXYACYLGLUTATHIONE HYDROLASE GLOC"/>
    <property type="match status" value="1"/>
</dbReference>
<evidence type="ECO:0000259" key="5">
    <source>
        <dbReference type="SMART" id="SM00849"/>
    </source>
</evidence>
<evidence type="ECO:0000256" key="4">
    <source>
        <dbReference type="ARBA" id="ARBA00022833"/>
    </source>
</evidence>
<evidence type="ECO:0000256" key="2">
    <source>
        <dbReference type="ARBA" id="ARBA00022723"/>
    </source>
</evidence>
<dbReference type="RefSeq" id="WP_117453614.1">
    <property type="nucleotide sequence ID" value="NZ_CP060636.1"/>
</dbReference>
<dbReference type="EMBL" id="CP060636">
    <property type="protein sequence ID" value="QNM11979.1"/>
    <property type="molecule type" value="Genomic_DNA"/>
</dbReference>
<keyword evidence="4" id="KW-0862">Zinc</keyword>
<keyword evidence="7" id="KW-1185">Reference proteome</keyword>
<dbReference type="GO" id="GO:0046872">
    <property type="term" value="F:metal ion binding"/>
    <property type="evidence" value="ECO:0007669"/>
    <property type="project" value="UniProtKB-KW"/>
</dbReference>
<dbReference type="PANTHER" id="PTHR46233:SF3">
    <property type="entry name" value="HYDROXYACYLGLUTATHIONE HYDROLASE GLOC"/>
    <property type="match status" value="1"/>
</dbReference>
<dbReference type="InterPro" id="IPR036866">
    <property type="entry name" value="RibonucZ/Hydroxyglut_hydro"/>
</dbReference>
<feature type="domain" description="Metallo-beta-lactamase" evidence="5">
    <location>
        <begin position="13"/>
        <end position="187"/>
    </location>
</feature>
<evidence type="ECO:0000313" key="6">
    <source>
        <dbReference type="EMBL" id="QNM11979.1"/>
    </source>
</evidence>
<dbReference type="SMART" id="SM00849">
    <property type="entry name" value="Lactamase_B"/>
    <property type="match status" value="1"/>
</dbReference>
<evidence type="ECO:0000256" key="3">
    <source>
        <dbReference type="ARBA" id="ARBA00022801"/>
    </source>
</evidence>
<name>A0A7G9GME7_9FIRM</name>
<gene>
    <name evidence="6" type="ORF">H9Q80_17320</name>
</gene>
<dbReference type="SUPFAM" id="SSF56281">
    <property type="entry name" value="Metallo-hydrolase/oxidoreductase"/>
    <property type="match status" value="1"/>
</dbReference>
<dbReference type="KEGG" id="ehn:H9Q80_17320"/>
<evidence type="ECO:0000313" key="7">
    <source>
        <dbReference type="Proteomes" id="UP000515856"/>
    </source>
</evidence>
<dbReference type="InterPro" id="IPR001279">
    <property type="entry name" value="Metallo-B-lactamas"/>
</dbReference>
<dbReference type="GO" id="GO:0016787">
    <property type="term" value="F:hydrolase activity"/>
    <property type="evidence" value="ECO:0007669"/>
    <property type="project" value="UniProtKB-KW"/>
</dbReference>
<dbReference type="Gene3D" id="3.60.15.10">
    <property type="entry name" value="Ribonuclease Z/Hydroxyacylglutathione hydrolase-like"/>
    <property type="match status" value="1"/>
</dbReference>
<dbReference type="Pfam" id="PF00753">
    <property type="entry name" value="Lactamase_B"/>
    <property type="match status" value="1"/>
</dbReference>
<keyword evidence="3 6" id="KW-0378">Hydrolase</keyword>
<proteinExistence type="predicted"/>
<sequence length="205" mass="22854">MKKIETYVLGMVQVNCYVLWQDNHVLIIDPGTASSKLMKDIDDRGGIVDGIVLTHGHFDHIGGVDALVEHYHCPLYMNAWDKDMLKDAYLNASGAMGLPEIIVHTKPQFLDAGKHTIGVFEFQFIYAPGHSSGCSMILWDENLFSGDVLFAGSIGRTDLPDGDMGKMRNSLRIFKDLDPSIKIYPGHGPVTDLRCELQQNPYLNM</sequence>
<comment type="cofactor">
    <cofactor evidence="1">
        <name>Zn(2+)</name>
        <dbReference type="ChEBI" id="CHEBI:29105"/>
    </cofactor>
</comment>
<reference evidence="6 7" key="1">
    <citation type="submission" date="2020-08" db="EMBL/GenBank/DDBJ databases">
        <authorList>
            <person name="Liu C."/>
            <person name="Sun Q."/>
        </authorList>
    </citation>
    <scope>NUCLEOTIDE SEQUENCE [LARGE SCALE GENOMIC DNA]</scope>
    <source>
        <strain evidence="6 7">NSJ-61</strain>
    </source>
</reference>